<comment type="subcellular location">
    <subcellularLocation>
        <location evidence="1">Secreted</location>
    </subcellularLocation>
</comment>
<keyword evidence="4" id="KW-0732">Signal</keyword>
<evidence type="ECO:0000259" key="5">
    <source>
        <dbReference type="SMART" id="SM00499"/>
    </source>
</evidence>
<name>A0AAV8SLU3_9ROSI</name>
<organism evidence="6 7">
    <name type="scientific">Erythroxylum novogranatense</name>
    <dbReference type="NCBI Taxonomy" id="1862640"/>
    <lineage>
        <taxon>Eukaryota</taxon>
        <taxon>Viridiplantae</taxon>
        <taxon>Streptophyta</taxon>
        <taxon>Embryophyta</taxon>
        <taxon>Tracheophyta</taxon>
        <taxon>Spermatophyta</taxon>
        <taxon>Magnoliopsida</taxon>
        <taxon>eudicotyledons</taxon>
        <taxon>Gunneridae</taxon>
        <taxon>Pentapetalae</taxon>
        <taxon>rosids</taxon>
        <taxon>fabids</taxon>
        <taxon>Malpighiales</taxon>
        <taxon>Erythroxylaceae</taxon>
        <taxon>Erythroxylum</taxon>
    </lineage>
</organism>
<dbReference type="InterPro" id="IPR036312">
    <property type="entry name" value="Bifun_inhib/LTP/seed_sf"/>
</dbReference>
<dbReference type="GO" id="GO:0005576">
    <property type="term" value="C:extracellular region"/>
    <property type="evidence" value="ECO:0007669"/>
    <property type="project" value="UniProtKB-SubCell"/>
</dbReference>
<dbReference type="SMART" id="SM00499">
    <property type="entry name" value="AAI"/>
    <property type="match status" value="1"/>
</dbReference>
<evidence type="ECO:0000313" key="6">
    <source>
        <dbReference type="EMBL" id="KAJ8752974.1"/>
    </source>
</evidence>
<gene>
    <name evidence="6" type="ORF">K2173_008709</name>
</gene>
<evidence type="ECO:0000256" key="2">
    <source>
        <dbReference type="ARBA" id="ARBA00022525"/>
    </source>
</evidence>
<evidence type="ECO:0000256" key="4">
    <source>
        <dbReference type="SAM" id="SignalP"/>
    </source>
</evidence>
<comment type="caution">
    <text evidence="6">The sequence shown here is derived from an EMBL/GenBank/DDBJ whole genome shotgun (WGS) entry which is preliminary data.</text>
</comment>
<protein>
    <recommendedName>
        <fullName evidence="5">Bifunctional inhibitor/plant lipid transfer protein/seed storage helical domain-containing protein</fullName>
    </recommendedName>
</protein>
<dbReference type="Proteomes" id="UP001159364">
    <property type="component" value="Linkage Group LG10"/>
</dbReference>
<dbReference type="EMBL" id="JAIWQS010000010">
    <property type="protein sequence ID" value="KAJ8752974.1"/>
    <property type="molecule type" value="Genomic_DNA"/>
</dbReference>
<feature type="signal peptide" evidence="4">
    <location>
        <begin position="1"/>
        <end position="23"/>
    </location>
</feature>
<dbReference type="PANTHER" id="PTHR35501:SF3">
    <property type="entry name" value="PROTEIN YY1"/>
    <property type="match status" value="1"/>
</dbReference>
<keyword evidence="7" id="KW-1185">Reference proteome</keyword>
<evidence type="ECO:0000313" key="7">
    <source>
        <dbReference type="Proteomes" id="UP001159364"/>
    </source>
</evidence>
<dbReference type="Pfam" id="PF14368">
    <property type="entry name" value="LTP_2"/>
    <property type="match status" value="1"/>
</dbReference>
<dbReference type="InterPro" id="IPR016140">
    <property type="entry name" value="Bifunc_inhib/LTP/seed_store"/>
</dbReference>
<evidence type="ECO:0000256" key="1">
    <source>
        <dbReference type="ARBA" id="ARBA00004613"/>
    </source>
</evidence>
<sequence>MAAPKSSIGALLLLLVTVISVQSQVGDAQNCSTQLSNLNACSPFLVPGNPNPNPNADCCNALQAVQHDCICNTIQIANRIPMQCNLPPLRCPAFLPPNCTLICNKTEAPHVN</sequence>
<reference evidence="6 7" key="1">
    <citation type="submission" date="2021-09" db="EMBL/GenBank/DDBJ databases">
        <title>Genomic insights and catalytic innovation underlie evolution of tropane alkaloids biosynthesis.</title>
        <authorList>
            <person name="Wang Y.-J."/>
            <person name="Tian T."/>
            <person name="Huang J.-P."/>
            <person name="Huang S.-X."/>
        </authorList>
    </citation>
    <scope>NUCLEOTIDE SEQUENCE [LARGE SCALE GENOMIC DNA]</scope>
    <source>
        <strain evidence="6">KIB-2018</strain>
        <tissue evidence="6">Leaf</tissue>
    </source>
</reference>
<evidence type="ECO:0000256" key="3">
    <source>
        <dbReference type="ARBA" id="ARBA00038300"/>
    </source>
</evidence>
<comment type="similarity">
    <text evidence="3">Belongs to the A9/FIL1 family.</text>
</comment>
<dbReference type="AlphaFoldDB" id="A0AAV8SLU3"/>
<proteinExistence type="inferred from homology"/>
<dbReference type="Gene3D" id="1.10.110.10">
    <property type="entry name" value="Plant lipid-transfer and hydrophobic proteins"/>
    <property type="match status" value="1"/>
</dbReference>
<accession>A0AAV8SLU3</accession>
<feature type="chain" id="PRO_5043687063" description="Bifunctional inhibitor/plant lipid transfer protein/seed storage helical domain-containing protein" evidence="4">
    <location>
        <begin position="24"/>
        <end position="112"/>
    </location>
</feature>
<keyword evidence="2" id="KW-0964">Secreted</keyword>
<dbReference type="PANTHER" id="PTHR35501">
    <property type="entry name" value="PROTEIN YY1"/>
    <property type="match status" value="1"/>
</dbReference>
<dbReference type="SUPFAM" id="SSF47699">
    <property type="entry name" value="Bifunctional inhibitor/lipid-transfer protein/seed storage 2S albumin"/>
    <property type="match status" value="1"/>
</dbReference>
<feature type="domain" description="Bifunctional inhibitor/plant lipid transfer protein/seed storage helical" evidence="5">
    <location>
        <begin position="31"/>
        <end position="91"/>
    </location>
</feature>